<organism evidence="1 2">
    <name type="scientific">Lacihabitans soyangensis</name>
    <dbReference type="NCBI Taxonomy" id="869394"/>
    <lineage>
        <taxon>Bacteria</taxon>
        <taxon>Pseudomonadati</taxon>
        <taxon>Bacteroidota</taxon>
        <taxon>Cytophagia</taxon>
        <taxon>Cytophagales</taxon>
        <taxon>Leadbetterellaceae</taxon>
        <taxon>Lacihabitans</taxon>
    </lineage>
</organism>
<evidence type="ECO:0000313" key="1">
    <source>
        <dbReference type="EMBL" id="MCP9765919.1"/>
    </source>
</evidence>
<name>A0AAE3H634_9BACT</name>
<sequence>MKKTIFLLSLIANALYSQSITISPSGSDNTLIQKQGDARLSIKGQPGNSLTGKSFLTMDSEPLGIGLANASSSSIEFNNNSVNKYSIKHNSYSSFNSNFQLQSFSWLSFNSGNNEIARIDSDNMTIKKLGIGYPLYTAFPLTFNSAYGDKISLNDKTCTSSIFGSCTSFDENHYGIGYQSNLFQIFSRNIDGDIAFGYGKSSALNENVRFKGNGNVGIGVSNPLEKLHVNGTIRSTDLAGTSLRTVKADANGSLTAEAQTKYLAIPNTSFVKISNDGTAASYFSGLAYLNSGVGSIKCALYLPHNAILTNIRAYYQDNDVTNDLTFYLERTPHSGTSTFITPLTSSSGNNSSIQFLDLSGFPLTINNLTNSYKITVTQKSGTAWSTFMGVSSIVVTYEE</sequence>
<proteinExistence type="predicted"/>
<dbReference type="AlphaFoldDB" id="A0AAE3H634"/>
<dbReference type="Proteomes" id="UP001204144">
    <property type="component" value="Unassembled WGS sequence"/>
</dbReference>
<protein>
    <submittedName>
        <fullName evidence="1">Uncharacterized protein</fullName>
    </submittedName>
</protein>
<dbReference type="EMBL" id="RJUF01000194">
    <property type="protein sequence ID" value="MCP9765919.1"/>
    <property type="molecule type" value="Genomic_DNA"/>
</dbReference>
<keyword evidence="2" id="KW-1185">Reference proteome</keyword>
<gene>
    <name evidence="1" type="ORF">EGI31_23535</name>
</gene>
<comment type="caution">
    <text evidence="1">The sequence shown here is derived from an EMBL/GenBank/DDBJ whole genome shotgun (WGS) entry which is preliminary data.</text>
</comment>
<dbReference type="RefSeq" id="WP_255039625.1">
    <property type="nucleotide sequence ID" value="NZ_RJUF01000194.1"/>
</dbReference>
<reference evidence="1 2" key="1">
    <citation type="submission" date="2018-11" db="EMBL/GenBank/DDBJ databases">
        <title>Novel bacteria species description.</title>
        <authorList>
            <person name="Han J.-H."/>
        </authorList>
    </citation>
    <scope>NUCLEOTIDE SEQUENCE [LARGE SCALE GENOMIC DNA]</scope>
    <source>
        <strain evidence="1 2">KCTC23259</strain>
    </source>
</reference>
<evidence type="ECO:0000313" key="2">
    <source>
        <dbReference type="Proteomes" id="UP001204144"/>
    </source>
</evidence>
<accession>A0AAE3H634</accession>